<proteinExistence type="inferred from homology"/>
<evidence type="ECO:0000256" key="6">
    <source>
        <dbReference type="RuleBase" id="RU000716"/>
    </source>
</evidence>
<evidence type="ECO:0000256" key="3">
    <source>
        <dbReference type="ARBA" id="ARBA00023082"/>
    </source>
</evidence>
<dbReference type="Pfam" id="PF08281">
    <property type="entry name" value="Sigma70_r4_2"/>
    <property type="match status" value="1"/>
</dbReference>
<dbReference type="Proteomes" id="UP000265926">
    <property type="component" value="Unassembled WGS sequence"/>
</dbReference>
<dbReference type="Gene3D" id="1.10.10.10">
    <property type="entry name" value="Winged helix-like DNA-binding domain superfamily/Winged helix DNA-binding domain"/>
    <property type="match status" value="1"/>
</dbReference>
<evidence type="ECO:0000256" key="1">
    <source>
        <dbReference type="ARBA" id="ARBA00010641"/>
    </source>
</evidence>
<evidence type="ECO:0000256" key="2">
    <source>
        <dbReference type="ARBA" id="ARBA00023015"/>
    </source>
</evidence>
<dbReference type="AlphaFoldDB" id="A0A399SU32"/>
<dbReference type="PANTHER" id="PTHR43133:SF46">
    <property type="entry name" value="RNA POLYMERASE SIGMA-70 FACTOR ECF SUBFAMILY"/>
    <property type="match status" value="1"/>
</dbReference>
<accession>A0A399SU32</accession>
<dbReference type="InterPro" id="IPR000838">
    <property type="entry name" value="RNA_pol_sigma70_ECF_CS"/>
</dbReference>
<dbReference type="InterPro" id="IPR036388">
    <property type="entry name" value="WH-like_DNA-bd_sf"/>
</dbReference>
<evidence type="ECO:0000313" key="9">
    <source>
        <dbReference type="EMBL" id="RIJ47450.1"/>
    </source>
</evidence>
<comment type="caution">
    <text evidence="9">The sequence shown here is derived from an EMBL/GenBank/DDBJ whole genome shotgun (WGS) entry which is preliminary data.</text>
</comment>
<keyword evidence="3 6" id="KW-0731">Sigma factor</keyword>
<organism evidence="9 10">
    <name type="scientific">Maribellus luteus</name>
    <dbReference type="NCBI Taxonomy" id="2305463"/>
    <lineage>
        <taxon>Bacteria</taxon>
        <taxon>Pseudomonadati</taxon>
        <taxon>Bacteroidota</taxon>
        <taxon>Bacteroidia</taxon>
        <taxon>Marinilabiliales</taxon>
        <taxon>Prolixibacteraceae</taxon>
        <taxon>Maribellus</taxon>
    </lineage>
</organism>
<dbReference type="NCBIfam" id="TIGR02985">
    <property type="entry name" value="Sig70_bacteroi1"/>
    <property type="match status" value="1"/>
</dbReference>
<gene>
    <name evidence="9" type="ORF">D1614_15195</name>
</gene>
<dbReference type="GO" id="GO:0003677">
    <property type="term" value="F:DNA binding"/>
    <property type="evidence" value="ECO:0007669"/>
    <property type="project" value="UniProtKB-KW"/>
</dbReference>
<dbReference type="InterPro" id="IPR014284">
    <property type="entry name" value="RNA_pol_sigma-70_dom"/>
</dbReference>
<dbReference type="InterPro" id="IPR013249">
    <property type="entry name" value="RNA_pol_sigma70_r4_t2"/>
</dbReference>
<dbReference type="InterPro" id="IPR007627">
    <property type="entry name" value="RNA_pol_sigma70_r2"/>
</dbReference>
<evidence type="ECO:0000259" key="8">
    <source>
        <dbReference type="Pfam" id="PF08281"/>
    </source>
</evidence>
<dbReference type="InterPro" id="IPR013325">
    <property type="entry name" value="RNA_pol_sigma_r2"/>
</dbReference>
<dbReference type="InterPro" id="IPR013324">
    <property type="entry name" value="RNA_pol_sigma_r3/r4-like"/>
</dbReference>
<comment type="similarity">
    <text evidence="1 6">Belongs to the sigma-70 factor family. ECF subfamily.</text>
</comment>
<reference evidence="9 10" key="1">
    <citation type="submission" date="2018-08" db="EMBL/GenBank/DDBJ databases">
        <title>Pallidiluteibacterium maritimus gen. nov., sp. nov., isolated from coastal sediment.</title>
        <authorList>
            <person name="Zhou L.Y."/>
        </authorList>
    </citation>
    <scope>NUCLEOTIDE SEQUENCE [LARGE SCALE GENOMIC DNA]</scope>
    <source>
        <strain evidence="9 10">XSD2</strain>
    </source>
</reference>
<dbReference type="NCBIfam" id="TIGR02937">
    <property type="entry name" value="sigma70-ECF"/>
    <property type="match status" value="1"/>
</dbReference>
<dbReference type="GO" id="GO:0016987">
    <property type="term" value="F:sigma factor activity"/>
    <property type="evidence" value="ECO:0007669"/>
    <property type="project" value="UniProtKB-KW"/>
</dbReference>
<evidence type="ECO:0000256" key="4">
    <source>
        <dbReference type="ARBA" id="ARBA00023125"/>
    </source>
</evidence>
<dbReference type="SUPFAM" id="SSF88946">
    <property type="entry name" value="Sigma2 domain of RNA polymerase sigma factors"/>
    <property type="match status" value="1"/>
</dbReference>
<name>A0A399SU32_9BACT</name>
<dbReference type="EMBL" id="QWGR01000008">
    <property type="protein sequence ID" value="RIJ47450.1"/>
    <property type="molecule type" value="Genomic_DNA"/>
</dbReference>
<keyword evidence="4 6" id="KW-0238">DNA-binding</keyword>
<dbReference type="InterPro" id="IPR014327">
    <property type="entry name" value="RNA_pol_sigma70_bacteroid"/>
</dbReference>
<dbReference type="OrthoDB" id="1342792at2"/>
<protein>
    <recommendedName>
        <fullName evidence="6">RNA polymerase sigma factor</fullName>
    </recommendedName>
</protein>
<evidence type="ECO:0000256" key="5">
    <source>
        <dbReference type="ARBA" id="ARBA00023163"/>
    </source>
</evidence>
<feature type="domain" description="RNA polymerase sigma-70 region 2" evidence="7">
    <location>
        <begin position="54"/>
        <end position="118"/>
    </location>
</feature>
<keyword evidence="5 6" id="KW-0804">Transcription</keyword>
<sequence>MCQIQRSQYDRDLKIKIIFESVTDKTNDLKPAVNEIELIRSFKRGDVKSFEKLFYTYHEKLYAFLFHLFRSKEDAEEIVQETFIKIWEKREDIIEGLSFESFLFTVAKNAFLNLNRKKVNHRVLEDHLDLLGRISSGKADDNIIYQETRNIINSIIQELPPKRKEIFILRRVDGLTRNEIADKLGLSVPTVDNQLTKANSFLKEQFKKYSLLILILILN</sequence>
<dbReference type="PROSITE" id="PS01063">
    <property type="entry name" value="SIGMA70_ECF"/>
    <property type="match status" value="1"/>
</dbReference>
<evidence type="ECO:0000259" key="7">
    <source>
        <dbReference type="Pfam" id="PF04542"/>
    </source>
</evidence>
<dbReference type="InterPro" id="IPR039425">
    <property type="entry name" value="RNA_pol_sigma-70-like"/>
</dbReference>
<dbReference type="Gene3D" id="1.10.1740.10">
    <property type="match status" value="1"/>
</dbReference>
<dbReference type="Pfam" id="PF04542">
    <property type="entry name" value="Sigma70_r2"/>
    <property type="match status" value="1"/>
</dbReference>
<keyword evidence="2 6" id="KW-0805">Transcription regulation</keyword>
<evidence type="ECO:0000313" key="10">
    <source>
        <dbReference type="Proteomes" id="UP000265926"/>
    </source>
</evidence>
<dbReference type="GO" id="GO:0006352">
    <property type="term" value="P:DNA-templated transcription initiation"/>
    <property type="evidence" value="ECO:0007669"/>
    <property type="project" value="InterPro"/>
</dbReference>
<keyword evidence="10" id="KW-1185">Reference proteome</keyword>
<feature type="domain" description="RNA polymerase sigma factor 70 region 4 type 2" evidence="8">
    <location>
        <begin position="151"/>
        <end position="198"/>
    </location>
</feature>
<dbReference type="SUPFAM" id="SSF88659">
    <property type="entry name" value="Sigma3 and sigma4 domains of RNA polymerase sigma factors"/>
    <property type="match status" value="1"/>
</dbReference>
<dbReference type="PANTHER" id="PTHR43133">
    <property type="entry name" value="RNA POLYMERASE ECF-TYPE SIGMA FACTO"/>
    <property type="match status" value="1"/>
</dbReference>